<comment type="caution">
    <text evidence="2">The sequence shown here is derived from an EMBL/GenBank/DDBJ whole genome shotgun (WGS) entry which is preliminary data.</text>
</comment>
<keyword evidence="3" id="KW-1185">Reference proteome</keyword>
<dbReference type="Proteomes" id="UP001154265">
    <property type="component" value="Unassembled WGS sequence"/>
</dbReference>
<gene>
    <name evidence="2" type="ORF">L3556_13075</name>
</gene>
<reference evidence="2" key="2">
    <citation type="submission" date="2022-01" db="EMBL/GenBank/DDBJ databases">
        <authorList>
            <person name="Zivanovic Y."/>
            <person name="Moreira D."/>
            <person name="Lopez-Garcia P."/>
        </authorList>
    </citation>
    <scope>NUCLEOTIDE SEQUENCE</scope>
    <source>
        <strain evidence="2">G9</strain>
    </source>
</reference>
<dbReference type="EMBL" id="JAKKUT010000005">
    <property type="protein sequence ID" value="MDG2991854.1"/>
    <property type="molecule type" value="Genomic_DNA"/>
</dbReference>
<keyword evidence="1" id="KW-0472">Membrane</keyword>
<proteinExistence type="predicted"/>
<reference evidence="2" key="1">
    <citation type="journal article" date="2022" name="Genome Biol. Evol.">
        <title>A New Gene Family Diagnostic for Intracellular Biomineralization of Amorphous Ca Carbonates by Cyanobacteria.</title>
        <authorList>
            <person name="Benzerara K."/>
            <person name="Duprat E."/>
            <person name="Bitard-Feildel T."/>
            <person name="Caumes G."/>
            <person name="Cassier-Chauvat C."/>
            <person name="Chauvat F."/>
            <person name="Dezi M."/>
            <person name="Diop S.I."/>
            <person name="Gaschignard G."/>
            <person name="Gorgen S."/>
            <person name="Gugger M."/>
            <person name="Lopez-Garcia P."/>
            <person name="Millet M."/>
            <person name="Skouri-Panet F."/>
            <person name="Moreira D."/>
            <person name="Callebaut I."/>
        </authorList>
    </citation>
    <scope>NUCLEOTIDE SEQUENCE</scope>
    <source>
        <strain evidence="2">G9</strain>
    </source>
</reference>
<accession>A0ABT6F1W5</accession>
<evidence type="ECO:0000256" key="1">
    <source>
        <dbReference type="SAM" id="Phobius"/>
    </source>
</evidence>
<dbReference type="RefSeq" id="WP_277867778.1">
    <property type="nucleotide sequence ID" value="NZ_JAKKUT010000005.1"/>
</dbReference>
<keyword evidence="1" id="KW-0812">Transmembrane</keyword>
<sequence>MSEQEFQVKVLSEFEALRMDIGKVNQRLDRVEADVKEQGIRFEAYQKGSEAMVRMATTIIIASASVVVLSSLSPAITALVTAIAHQGG</sequence>
<name>A0ABT6F1W5_9SYNE</name>
<organism evidence="2 3">
    <name type="scientific">Candidatus Synechococcus calcipolaris G9</name>
    <dbReference type="NCBI Taxonomy" id="1497997"/>
    <lineage>
        <taxon>Bacteria</taxon>
        <taxon>Bacillati</taxon>
        <taxon>Cyanobacteriota</taxon>
        <taxon>Cyanophyceae</taxon>
        <taxon>Synechococcales</taxon>
        <taxon>Synechococcaceae</taxon>
        <taxon>Synechococcus</taxon>
    </lineage>
</organism>
<feature type="transmembrane region" description="Helical" evidence="1">
    <location>
        <begin position="59"/>
        <end position="84"/>
    </location>
</feature>
<evidence type="ECO:0000313" key="3">
    <source>
        <dbReference type="Proteomes" id="UP001154265"/>
    </source>
</evidence>
<evidence type="ECO:0000313" key="2">
    <source>
        <dbReference type="EMBL" id="MDG2991854.1"/>
    </source>
</evidence>
<keyword evidence="1" id="KW-1133">Transmembrane helix</keyword>
<protein>
    <submittedName>
        <fullName evidence="2">Uncharacterized protein</fullName>
    </submittedName>
</protein>